<dbReference type="Gene3D" id="6.10.140.530">
    <property type="match status" value="4"/>
</dbReference>
<dbReference type="Proteomes" id="UP000654075">
    <property type="component" value="Unassembled WGS sequence"/>
</dbReference>
<keyword evidence="3" id="KW-1185">Reference proteome</keyword>
<feature type="domain" description="Helicase-associated" evidence="1">
    <location>
        <begin position="35"/>
        <end position="100"/>
    </location>
</feature>
<name>A0A813GAZ0_POLGL</name>
<dbReference type="AlphaFoldDB" id="A0A813GAZ0"/>
<dbReference type="PANTHER" id="PTHR33418:SF1">
    <property type="entry name" value="HELICASE-ASSOCIATED DOMAIN-CONTAINING PROTEIN"/>
    <property type="match status" value="1"/>
</dbReference>
<feature type="domain" description="Helicase-associated" evidence="1">
    <location>
        <begin position="179"/>
        <end position="244"/>
    </location>
</feature>
<proteinExistence type="predicted"/>
<feature type="domain" description="Helicase-associated" evidence="1">
    <location>
        <begin position="106"/>
        <end position="170"/>
    </location>
</feature>
<dbReference type="OrthoDB" id="70932at2759"/>
<evidence type="ECO:0000313" key="3">
    <source>
        <dbReference type="Proteomes" id="UP000654075"/>
    </source>
</evidence>
<feature type="domain" description="Helicase-associated" evidence="1">
    <location>
        <begin position="250"/>
        <end position="314"/>
    </location>
</feature>
<dbReference type="PANTHER" id="PTHR33418">
    <property type="entry name" value="HELICASE-ASSOCIATED"/>
    <property type="match status" value="1"/>
</dbReference>
<dbReference type="Pfam" id="PF03457">
    <property type="entry name" value="HA"/>
    <property type="match status" value="4"/>
</dbReference>
<evidence type="ECO:0000259" key="1">
    <source>
        <dbReference type="Pfam" id="PF03457"/>
    </source>
</evidence>
<dbReference type="OMA" id="HSWERSF"/>
<comment type="caution">
    <text evidence="2">The sequence shown here is derived from an EMBL/GenBank/DDBJ whole genome shotgun (WGS) entry which is preliminary data.</text>
</comment>
<gene>
    <name evidence="2" type="ORF">PGLA1383_LOCUS39732</name>
</gene>
<organism evidence="2 3">
    <name type="scientific">Polarella glacialis</name>
    <name type="common">Dinoflagellate</name>
    <dbReference type="NCBI Taxonomy" id="89957"/>
    <lineage>
        <taxon>Eukaryota</taxon>
        <taxon>Sar</taxon>
        <taxon>Alveolata</taxon>
        <taxon>Dinophyceae</taxon>
        <taxon>Suessiales</taxon>
        <taxon>Suessiaceae</taxon>
        <taxon>Polarella</taxon>
    </lineage>
</organism>
<accession>A0A813GAZ0</accession>
<reference evidence="2" key="1">
    <citation type="submission" date="2021-02" db="EMBL/GenBank/DDBJ databases">
        <authorList>
            <person name="Dougan E. K."/>
            <person name="Rhodes N."/>
            <person name="Thang M."/>
            <person name="Chan C."/>
        </authorList>
    </citation>
    <scope>NUCLEOTIDE SEQUENCE</scope>
</reference>
<evidence type="ECO:0000313" key="2">
    <source>
        <dbReference type="EMBL" id="CAE8622276.1"/>
    </source>
</evidence>
<dbReference type="InterPro" id="IPR005114">
    <property type="entry name" value="Helicase_assoc"/>
</dbReference>
<dbReference type="EMBL" id="CAJNNV010027937">
    <property type="protein sequence ID" value="CAE8622276.1"/>
    <property type="molecule type" value="Genomic_DNA"/>
</dbReference>
<protein>
    <recommendedName>
        <fullName evidence="1">Helicase-associated domain-containing protein</fullName>
    </recommendedName>
</protein>
<sequence>MTQRQSRRGQGSGRLEPEQIEQLDLLGFVWDLVQHSWERSFQHLKAYKEEHGHIAVPRSYVADDGFKLGQWVMTQRQSRRGQGSGRLEPEQIEQLDLLGFVWDPGQHSWERSFQHLKAYKEEHGHTIVPRSYVADDGFKLGKWVMTQRQSRRGQGSGRLEPKQIEQLDLLAFVWDPVHHSWEQNLQRLKAYKEEHGHTIVPQIYVADDGFKLGQWVTNQRRSRRGQGNGRLEPEQIEQLDLLGFVWDPGQHSWEQSFQHLKAYREEHGHIAVPPSYVADDGFKLGSWVSYQRQSRKGQGSGRLEPKQIEQLDLLAFVWDPVQHSWEQNL</sequence>